<dbReference type="EMBL" id="UINC01046350">
    <property type="protein sequence ID" value="SVB54254.1"/>
    <property type="molecule type" value="Genomic_DNA"/>
</dbReference>
<protein>
    <recommendedName>
        <fullName evidence="4">ABC transporter domain-containing protein</fullName>
    </recommendedName>
</protein>
<dbReference type="SUPFAM" id="SSF52540">
    <property type="entry name" value="P-loop containing nucleoside triphosphate hydrolases"/>
    <property type="match status" value="1"/>
</dbReference>
<accession>A0A382EVS6</accession>
<proteinExistence type="predicted"/>
<keyword evidence="3" id="KW-0067">ATP-binding</keyword>
<dbReference type="GO" id="GO:0005524">
    <property type="term" value="F:ATP binding"/>
    <property type="evidence" value="ECO:0007669"/>
    <property type="project" value="UniProtKB-KW"/>
</dbReference>
<dbReference type="Gene3D" id="3.40.50.300">
    <property type="entry name" value="P-loop containing nucleotide triphosphate hydrolases"/>
    <property type="match status" value="1"/>
</dbReference>
<dbReference type="PANTHER" id="PTHR42939:SF1">
    <property type="entry name" value="ABC TRANSPORTER ATP-BINDING PROTEIN ALBC-RELATED"/>
    <property type="match status" value="1"/>
</dbReference>
<evidence type="ECO:0000256" key="3">
    <source>
        <dbReference type="ARBA" id="ARBA00022840"/>
    </source>
</evidence>
<organism evidence="5">
    <name type="scientific">marine metagenome</name>
    <dbReference type="NCBI Taxonomy" id="408172"/>
    <lineage>
        <taxon>unclassified sequences</taxon>
        <taxon>metagenomes</taxon>
        <taxon>ecological metagenomes</taxon>
    </lineage>
</organism>
<feature type="non-terminal residue" evidence="5">
    <location>
        <position position="138"/>
    </location>
</feature>
<dbReference type="Pfam" id="PF00005">
    <property type="entry name" value="ABC_tran"/>
    <property type="match status" value="1"/>
</dbReference>
<name>A0A382EVS6_9ZZZZ</name>
<evidence type="ECO:0000313" key="5">
    <source>
        <dbReference type="EMBL" id="SVB54254.1"/>
    </source>
</evidence>
<keyword evidence="2" id="KW-0547">Nucleotide-binding</keyword>
<evidence type="ECO:0000256" key="1">
    <source>
        <dbReference type="ARBA" id="ARBA00022448"/>
    </source>
</evidence>
<dbReference type="InterPro" id="IPR027417">
    <property type="entry name" value="P-loop_NTPase"/>
</dbReference>
<gene>
    <name evidence="5" type="ORF">METZ01_LOCUS207108</name>
</gene>
<dbReference type="InterPro" id="IPR051782">
    <property type="entry name" value="ABC_Transporter_VariousFunc"/>
</dbReference>
<dbReference type="AlphaFoldDB" id="A0A382EVS6"/>
<reference evidence="5" key="1">
    <citation type="submission" date="2018-05" db="EMBL/GenBank/DDBJ databases">
        <authorList>
            <person name="Lanie J.A."/>
            <person name="Ng W.-L."/>
            <person name="Kazmierczak K.M."/>
            <person name="Andrzejewski T.M."/>
            <person name="Davidsen T.M."/>
            <person name="Wayne K.J."/>
            <person name="Tettelin H."/>
            <person name="Glass J.I."/>
            <person name="Rusch D."/>
            <person name="Podicherti R."/>
            <person name="Tsui H.-C.T."/>
            <person name="Winkler M.E."/>
        </authorList>
    </citation>
    <scope>NUCLEOTIDE SEQUENCE</scope>
</reference>
<evidence type="ECO:0000256" key="2">
    <source>
        <dbReference type="ARBA" id="ARBA00022741"/>
    </source>
</evidence>
<keyword evidence="1" id="KW-0813">Transport</keyword>
<dbReference type="GO" id="GO:0016887">
    <property type="term" value="F:ATP hydrolysis activity"/>
    <property type="evidence" value="ECO:0007669"/>
    <property type="project" value="InterPro"/>
</dbReference>
<dbReference type="PANTHER" id="PTHR42939">
    <property type="entry name" value="ABC TRANSPORTER ATP-BINDING PROTEIN ALBC-RELATED"/>
    <property type="match status" value="1"/>
</dbReference>
<feature type="domain" description="ABC transporter" evidence="4">
    <location>
        <begin position="18"/>
        <end position="138"/>
    </location>
</feature>
<evidence type="ECO:0000259" key="4">
    <source>
        <dbReference type="Pfam" id="PF00005"/>
    </source>
</evidence>
<dbReference type="InterPro" id="IPR003439">
    <property type="entry name" value="ABC_transporter-like_ATP-bd"/>
</dbReference>
<sequence>MLVQIESLSIFYGESRALNDVNLSIDSKSTGLLGPNGAGKSTLIKTILGFLVPSSGSVRIFGSSVHDNPIKIRQQIGYMPENDCYIPDITGLDFVSYMGELAGMPKDDAIQRAHEVLQYVNLGEARYRKIEAYSIGMK</sequence>